<evidence type="ECO:0000313" key="1">
    <source>
        <dbReference type="EMBL" id="AWO98431.1"/>
    </source>
</evidence>
<proteinExistence type="predicted"/>
<reference evidence="1 2" key="1">
    <citation type="submission" date="2017-12" db="EMBL/GenBank/DDBJ databases">
        <title>Integrating genomic resources of turbot (Scophthalmus maximus) in depth evaluation of genetic and physical mapping variation across individuals.</title>
        <authorList>
            <person name="Martinez P."/>
        </authorList>
    </citation>
    <scope>NUCLEOTIDE SEQUENCE [LARGE SCALE GENOMIC DNA]</scope>
</reference>
<sequence length="171" mass="20234">VQTNLRNQDKECQHFIAFIGSLQRILAKHSKKEITQKRHSMLIDKNLLSTKNCLAVLEASKKEPWKDEMDGEERFFLSTAGRQIHSASNDLSCWRKVYERWEKRQLKLRQECVRSHFPWRQPTHKRLEECVAKQAWAGKTGSQRLLERWTPSGSEDNIMDCKQIQTLVRRT</sequence>
<feature type="non-terminal residue" evidence="1">
    <location>
        <position position="1"/>
    </location>
</feature>
<keyword evidence="2" id="KW-1185">Reference proteome</keyword>
<dbReference type="AlphaFoldDB" id="A0A2U9B3U5"/>
<dbReference type="EMBL" id="CP026245">
    <property type="protein sequence ID" value="AWO98431.1"/>
    <property type="molecule type" value="Genomic_DNA"/>
</dbReference>
<evidence type="ECO:0000313" key="2">
    <source>
        <dbReference type="Proteomes" id="UP000246464"/>
    </source>
</evidence>
<protein>
    <submittedName>
        <fullName evidence="1">Uncharacterized protein</fullName>
    </submittedName>
</protein>
<feature type="non-terminal residue" evidence="1">
    <location>
        <position position="171"/>
    </location>
</feature>
<name>A0A2U9B3U5_SCOMX</name>
<gene>
    <name evidence="1" type="ORF">SMAX5B_000581</name>
</gene>
<organism evidence="1 2">
    <name type="scientific">Scophthalmus maximus</name>
    <name type="common">Turbot</name>
    <name type="synonym">Psetta maxima</name>
    <dbReference type="NCBI Taxonomy" id="52904"/>
    <lineage>
        <taxon>Eukaryota</taxon>
        <taxon>Metazoa</taxon>
        <taxon>Chordata</taxon>
        <taxon>Craniata</taxon>
        <taxon>Vertebrata</taxon>
        <taxon>Euteleostomi</taxon>
        <taxon>Actinopterygii</taxon>
        <taxon>Neopterygii</taxon>
        <taxon>Teleostei</taxon>
        <taxon>Neoteleostei</taxon>
        <taxon>Acanthomorphata</taxon>
        <taxon>Carangaria</taxon>
        <taxon>Pleuronectiformes</taxon>
        <taxon>Pleuronectoidei</taxon>
        <taxon>Scophthalmidae</taxon>
        <taxon>Scophthalmus</taxon>
    </lineage>
</organism>
<accession>A0A2U9B3U5</accession>
<dbReference type="Proteomes" id="UP000246464">
    <property type="component" value="Chromosome 3"/>
</dbReference>